<accession>A0A3P3Y5U1</accession>
<evidence type="ECO:0000256" key="8">
    <source>
        <dbReference type="SAM" id="MobiDB-lite"/>
    </source>
</evidence>
<evidence type="ECO:0000256" key="6">
    <source>
        <dbReference type="ARBA" id="ARBA00044798"/>
    </source>
</evidence>
<protein>
    <recommendedName>
        <fullName evidence="6">Cilia- and flagella-associated protein 263</fullName>
    </recommendedName>
</protein>
<dbReference type="PANTHER" id="PTHR15654">
    <property type="entry name" value="COILED-COIL DOMAIN-CONTAINING PROTEIN 113-RELATED"/>
    <property type="match status" value="1"/>
</dbReference>
<evidence type="ECO:0000256" key="4">
    <source>
        <dbReference type="ARBA" id="ARBA00023273"/>
    </source>
</evidence>
<dbReference type="InterPro" id="IPR025254">
    <property type="entry name" value="CCDC113/CCDC96_CC"/>
</dbReference>
<proteinExistence type="inferred from homology"/>
<keyword evidence="10" id="KW-0496">Mitochondrion</keyword>
<organism evidence="10 11">
    <name type="scientific">Plasmodiophora brassicae</name>
    <name type="common">Clubroot disease agent</name>
    <dbReference type="NCBI Taxonomy" id="37360"/>
    <lineage>
        <taxon>Eukaryota</taxon>
        <taxon>Sar</taxon>
        <taxon>Rhizaria</taxon>
        <taxon>Endomyxa</taxon>
        <taxon>Phytomyxea</taxon>
        <taxon>Plasmodiophorida</taxon>
        <taxon>Plasmodiophoridae</taxon>
        <taxon>Plasmodiophora</taxon>
    </lineage>
</organism>
<feature type="region of interest" description="Disordered" evidence="8">
    <location>
        <begin position="71"/>
        <end position="90"/>
    </location>
</feature>
<evidence type="ECO:0000256" key="2">
    <source>
        <dbReference type="ARBA" id="ARBA00022794"/>
    </source>
</evidence>
<dbReference type="PANTHER" id="PTHR15654:SF2">
    <property type="entry name" value="COILED-COIL DOMAIN-CONTAINING PROTEIN 113"/>
    <property type="match status" value="1"/>
</dbReference>
<keyword evidence="3 7" id="KW-0175">Coiled coil</keyword>
<reference evidence="10 11" key="1">
    <citation type="submission" date="2018-03" db="EMBL/GenBank/DDBJ databases">
        <authorList>
            <person name="Fogelqvist J."/>
        </authorList>
    </citation>
    <scope>NUCLEOTIDE SEQUENCE [LARGE SCALE GENOMIC DNA]</scope>
</reference>
<evidence type="ECO:0000256" key="3">
    <source>
        <dbReference type="ARBA" id="ARBA00023054"/>
    </source>
</evidence>
<feature type="coiled-coil region" evidence="7">
    <location>
        <begin position="269"/>
        <end position="296"/>
    </location>
</feature>
<feature type="coiled-coil region" evidence="7">
    <location>
        <begin position="177"/>
        <end position="240"/>
    </location>
</feature>
<sequence>MVRRSVRKPIVEYGLLESVSYVRRAMVEPGAAFDVESEFDEVRLENELQATMERNDQLIKENEMFTAHLFRRKPPPADGQLGPEPVMEGGRRAMTPAEKLEIIMLEEDAINADIAALTDQAQRDIISLKEVLEESTVRCNEIKKDAYELRRDLFINADNPKGEISAERIVKYFQEKLEAKQAQCDKLAAKNNSLKQQIQKCDLQLKQKSEQGENLHQIDFQQLQIENSQYNAKIDQRNKQLLKLKMTTVKTVQILNNGKTDLAGLLNKNTCLKRDIDERKAQIKRMSDELNRVVEDVAKAKKYNKRCEEKLNSMEMPKILDYVHQTSEAQALRAVLQNWKRKVEIAEIGTRRVITARHAQAQQDQVKLKQKVRHDADEAELKAHLEHDLQ</sequence>
<dbReference type="Proteomes" id="UP000290189">
    <property type="component" value="Unassembled WGS sequence"/>
</dbReference>
<evidence type="ECO:0000313" key="10">
    <source>
        <dbReference type="EMBL" id="SPQ95360.1"/>
    </source>
</evidence>
<keyword evidence="4" id="KW-0966">Cell projection</keyword>
<comment type="similarity">
    <text evidence="5">Belongs to the CFAP263 family.</text>
</comment>
<geneLocation type="mitochondrion" evidence="10"/>
<dbReference type="EMBL" id="OVEO01000004">
    <property type="protein sequence ID" value="SPQ95360.1"/>
    <property type="molecule type" value="Genomic_DNA"/>
</dbReference>
<keyword evidence="2" id="KW-0970">Cilium biogenesis/degradation</keyword>
<gene>
    <name evidence="10" type="ORF">PLBR_LOCUS2575</name>
</gene>
<evidence type="ECO:0000259" key="9">
    <source>
        <dbReference type="Pfam" id="PF13870"/>
    </source>
</evidence>
<dbReference type="GO" id="GO:0005930">
    <property type="term" value="C:axoneme"/>
    <property type="evidence" value="ECO:0007669"/>
    <property type="project" value="TreeGrafter"/>
</dbReference>
<evidence type="ECO:0000256" key="7">
    <source>
        <dbReference type="SAM" id="Coils"/>
    </source>
</evidence>
<comment type="subcellular location">
    <subcellularLocation>
        <location evidence="1">Cell projection</location>
        <location evidence="1">Cilium</location>
    </subcellularLocation>
</comment>
<dbReference type="GO" id="GO:0060271">
    <property type="term" value="P:cilium assembly"/>
    <property type="evidence" value="ECO:0007669"/>
    <property type="project" value="TreeGrafter"/>
</dbReference>
<dbReference type="InterPro" id="IPR051885">
    <property type="entry name" value="CC_CF"/>
</dbReference>
<evidence type="ECO:0000256" key="5">
    <source>
        <dbReference type="ARBA" id="ARBA00044506"/>
    </source>
</evidence>
<dbReference type="AlphaFoldDB" id="A0A3P3Y5U1"/>
<feature type="domain" description="CCDC113/CCDC96 coiled-coil" evidence="9">
    <location>
        <begin position="178"/>
        <end position="347"/>
    </location>
</feature>
<name>A0A3P3Y5U1_PLABS</name>
<evidence type="ECO:0000313" key="11">
    <source>
        <dbReference type="Proteomes" id="UP000290189"/>
    </source>
</evidence>
<evidence type="ECO:0000256" key="1">
    <source>
        <dbReference type="ARBA" id="ARBA00004138"/>
    </source>
</evidence>
<dbReference type="Pfam" id="PF13870">
    <property type="entry name" value="CCDC113_CCDC96_CC"/>
    <property type="match status" value="1"/>
</dbReference>
<dbReference type="GO" id="GO:0036064">
    <property type="term" value="C:ciliary basal body"/>
    <property type="evidence" value="ECO:0007669"/>
    <property type="project" value="TreeGrafter"/>
</dbReference>